<evidence type="ECO:0000313" key="5">
    <source>
        <dbReference type="Proteomes" id="UP001396334"/>
    </source>
</evidence>
<reference evidence="4 5" key="1">
    <citation type="journal article" date="2024" name="G3 (Bethesda)">
        <title>Genome assembly of Hibiscus sabdariffa L. provides insights into metabolisms of medicinal natural products.</title>
        <authorList>
            <person name="Kim T."/>
        </authorList>
    </citation>
    <scope>NUCLEOTIDE SEQUENCE [LARGE SCALE GENOMIC DNA]</scope>
    <source>
        <strain evidence="4">TK-2024</strain>
        <tissue evidence="4">Old leaves</tissue>
    </source>
</reference>
<accession>A0ABR2SCZ7</accession>
<evidence type="ECO:0000256" key="1">
    <source>
        <dbReference type="ARBA" id="ARBA00022658"/>
    </source>
</evidence>
<feature type="domain" description="PRONE" evidence="3">
    <location>
        <begin position="38"/>
        <end position="146"/>
    </location>
</feature>
<dbReference type="PANTHER" id="PTHR33101">
    <property type="entry name" value="ROP GUANINE NUCLEOTIDE EXCHANGE FACTOR 1"/>
    <property type="match status" value="1"/>
</dbReference>
<evidence type="ECO:0000313" key="4">
    <source>
        <dbReference type="EMBL" id="KAK9023082.1"/>
    </source>
</evidence>
<proteinExistence type="predicted"/>
<protein>
    <recommendedName>
        <fullName evidence="3">PRONE domain-containing protein</fullName>
    </recommendedName>
</protein>
<dbReference type="InterPro" id="IPR038937">
    <property type="entry name" value="RopGEF"/>
</dbReference>
<gene>
    <name evidence="4" type="ORF">V6N11_003313</name>
</gene>
<dbReference type="Gene3D" id="1.20.58.2010">
    <property type="entry name" value="PRONE domain, subdomain 1"/>
    <property type="match status" value="1"/>
</dbReference>
<keyword evidence="5" id="KW-1185">Reference proteome</keyword>
<comment type="caution">
    <text evidence="4">The sequence shown here is derived from an EMBL/GenBank/DDBJ whole genome shotgun (WGS) entry which is preliminary data.</text>
</comment>
<dbReference type="PROSITE" id="PS51334">
    <property type="entry name" value="PRONE"/>
    <property type="match status" value="1"/>
</dbReference>
<keyword evidence="1 2" id="KW-0344">Guanine-nucleotide releasing factor</keyword>
<sequence>MGSVSSEECFDQISERFESYSLSADVSESESSSGFSCRRFDQGADLKVEMMKERFSKLLLGEDMSGGGNGVFTALAVSNAITNLSASVFGELWKLQPLSPQRKLWRREMDWILCVTDSIVELKPSLQEFPCGGSFEVMVARARISL</sequence>
<dbReference type="EMBL" id="JBBPBN010000015">
    <property type="protein sequence ID" value="KAK9023082.1"/>
    <property type="molecule type" value="Genomic_DNA"/>
</dbReference>
<name>A0ABR2SCZ7_9ROSI</name>
<dbReference type="Proteomes" id="UP001396334">
    <property type="component" value="Unassembled WGS sequence"/>
</dbReference>
<dbReference type="InterPro" id="IPR005512">
    <property type="entry name" value="PRONE_dom"/>
</dbReference>
<evidence type="ECO:0000256" key="2">
    <source>
        <dbReference type="PROSITE-ProRule" id="PRU00663"/>
    </source>
</evidence>
<dbReference type="Pfam" id="PF03759">
    <property type="entry name" value="PRONE"/>
    <property type="match status" value="1"/>
</dbReference>
<evidence type="ECO:0000259" key="3">
    <source>
        <dbReference type="PROSITE" id="PS51334"/>
    </source>
</evidence>
<dbReference type="PANTHER" id="PTHR33101:SF50">
    <property type="entry name" value="ROP GUANINE NUCLEOTIDE EXCHANGE FACTOR 1-LIKE"/>
    <property type="match status" value="1"/>
</dbReference>
<organism evidence="4 5">
    <name type="scientific">Hibiscus sabdariffa</name>
    <name type="common">roselle</name>
    <dbReference type="NCBI Taxonomy" id="183260"/>
    <lineage>
        <taxon>Eukaryota</taxon>
        <taxon>Viridiplantae</taxon>
        <taxon>Streptophyta</taxon>
        <taxon>Embryophyta</taxon>
        <taxon>Tracheophyta</taxon>
        <taxon>Spermatophyta</taxon>
        <taxon>Magnoliopsida</taxon>
        <taxon>eudicotyledons</taxon>
        <taxon>Gunneridae</taxon>
        <taxon>Pentapetalae</taxon>
        <taxon>rosids</taxon>
        <taxon>malvids</taxon>
        <taxon>Malvales</taxon>
        <taxon>Malvaceae</taxon>
        <taxon>Malvoideae</taxon>
        <taxon>Hibiscus</taxon>
    </lineage>
</organism>